<dbReference type="RefSeq" id="WP_422919768.1">
    <property type="nucleotide sequence ID" value="NZ_JAMZEJ010000005.1"/>
</dbReference>
<comment type="similarity">
    <text evidence="1 3">Belongs to the TPP enzyme family.</text>
</comment>
<evidence type="ECO:0000259" key="5">
    <source>
        <dbReference type="Pfam" id="PF00205"/>
    </source>
</evidence>
<proteinExistence type="inferred from homology"/>
<feature type="domain" description="Thiamine pyrophosphate enzyme central" evidence="5">
    <location>
        <begin position="218"/>
        <end position="342"/>
    </location>
</feature>
<dbReference type="CDD" id="cd07035">
    <property type="entry name" value="TPP_PYR_POX_like"/>
    <property type="match status" value="1"/>
</dbReference>
<protein>
    <submittedName>
        <fullName evidence="8">Thiamine pyrophosphate-binding protein</fullName>
    </submittedName>
</protein>
<dbReference type="InterPro" id="IPR011766">
    <property type="entry name" value="TPP_enzyme_TPP-bd"/>
</dbReference>
<evidence type="ECO:0000259" key="6">
    <source>
        <dbReference type="Pfam" id="PF02775"/>
    </source>
</evidence>
<dbReference type="Gene3D" id="3.40.50.1220">
    <property type="entry name" value="TPP-binding domain"/>
    <property type="match status" value="1"/>
</dbReference>
<dbReference type="Proteomes" id="UP001524547">
    <property type="component" value="Unassembled WGS sequence"/>
</dbReference>
<dbReference type="SUPFAM" id="SSF52518">
    <property type="entry name" value="Thiamin diphosphate-binding fold (THDP-binding)"/>
    <property type="match status" value="2"/>
</dbReference>
<dbReference type="Gene3D" id="3.40.50.970">
    <property type="match status" value="2"/>
</dbReference>
<dbReference type="PANTHER" id="PTHR18968">
    <property type="entry name" value="THIAMINE PYROPHOSPHATE ENZYMES"/>
    <property type="match status" value="1"/>
</dbReference>
<dbReference type="EMBL" id="JAMZEJ010000005">
    <property type="protein sequence ID" value="MCQ8241020.1"/>
    <property type="molecule type" value="Genomic_DNA"/>
</dbReference>
<accession>A0ABT1W070</accession>
<evidence type="ECO:0000313" key="9">
    <source>
        <dbReference type="Proteomes" id="UP001524547"/>
    </source>
</evidence>
<evidence type="ECO:0000256" key="4">
    <source>
        <dbReference type="SAM" id="Coils"/>
    </source>
</evidence>
<keyword evidence="4" id="KW-0175">Coiled coil</keyword>
<dbReference type="Pfam" id="PF00205">
    <property type="entry name" value="TPP_enzyme_M"/>
    <property type="match status" value="1"/>
</dbReference>
<evidence type="ECO:0000256" key="2">
    <source>
        <dbReference type="ARBA" id="ARBA00023052"/>
    </source>
</evidence>
<reference evidence="8 9" key="1">
    <citation type="submission" date="2022-06" db="EMBL/GenBank/DDBJ databases">
        <title>Rhizosaccharibacter gen. nov. sp. nov. KSS12, endophytic bacteria isolated from sugarcane.</title>
        <authorList>
            <person name="Pitiwittayakul N."/>
        </authorList>
    </citation>
    <scope>NUCLEOTIDE SEQUENCE [LARGE SCALE GENOMIC DNA]</scope>
    <source>
        <strain evidence="8 9">KSS12</strain>
    </source>
</reference>
<evidence type="ECO:0000256" key="3">
    <source>
        <dbReference type="RuleBase" id="RU362132"/>
    </source>
</evidence>
<feature type="domain" description="Thiamine pyrophosphate enzyme TPP-binding" evidence="6">
    <location>
        <begin position="414"/>
        <end position="563"/>
    </location>
</feature>
<dbReference type="InterPro" id="IPR012000">
    <property type="entry name" value="Thiamin_PyroP_enz_cen_dom"/>
</dbReference>
<keyword evidence="2 3" id="KW-0786">Thiamine pyrophosphate</keyword>
<sequence>MAQPGMTTGITAVDDVAPRRGAAVMLEVLRSEGVRYIFGNPGTTELALMDALTDAADISYVLGLQEASVAAMADGYAKASGRPGFLNLHTAGGLGHAMGALINAQVANTPLVVTAGQQDMRHNLTDPLLFGDLVGIAAPAVKWAHEIIDPDQIPLLLRRAFHDSMAAPSGPVFLSLPMDVMERPSAVGIAEVSRIDRASVAGSLDELGSLLSETRPGRLAIVAGDEVSGSGATAEVVALAEALGAPVFGSSWPATIPFPTAHPLWAGSLPTRAADIRDVLEPFDAVFALGGKSTITILYSEGPAVPPGCKLYQLSADVRDLGRTYVTALSCVGDIRASVRALMPSLERKLSRHREAIAAQREKAQRKRETLRAEQRARVEAERQEAVTTSFVAASEAVRAIGPNVPIIDESPCTMWHVRSLLDSSSGRQYWSCRGGGLGWGMPAAVGFSLGRDREPVVSLVGDGASMYSPQALWTAARERLPVTFVVMNNGEYNILKNFMKRQDHYLSARANRFIAMELNDPAVDFMALAASMGVPSRRITAAGDIAGAIEDGIASGLPNLVELVISPN</sequence>
<evidence type="ECO:0000256" key="1">
    <source>
        <dbReference type="ARBA" id="ARBA00007812"/>
    </source>
</evidence>
<dbReference type="InterPro" id="IPR029061">
    <property type="entry name" value="THDP-binding"/>
</dbReference>
<dbReference type="InterPro" id="IPR045229">
    <property type="entry name" value="TPP_enz"/>
</dbReference>
<dbReference type="SUPFAM" id="SSF52467">
    <property type="entry name" value="DHS-like NAD/FAD-binding domain"/>
    <property type="match status" value="1"/>
</dbReference>
<organism evidence="8 9">
    <name type="scientific">Rhizosaccharibacter radicis</name>
    <dbReference type="NCBI Taxonomy" id="2782605"/>
    <lineage>
        <taxon>Bacteria</taxon>
        <taxon>Pseudomonadati</taxon>
        <taxon>Pseudomonadota</taxon>
        <taxon>Alphaproteobacteria</taxon>
        <taxon>Acetobacterales</taxon>
        <taxon>Acetobacteraceae</taxon>
        <taxon>Rhizosaccharibacter</taxon>
    </lineage>
</organism>
<dbReference type="Pfam" id="PF02776">
    <property type="entry name" value="TPP_enzyme_N"/>
    <property type="match status" value="1"/>
</dbReference>
<keyword evidence="9" id="KW-1185">Reference proteome</keyword>
<gene>
    <name evidence="8" type="ORF">NFI88_09240</name>
</gene>
<feature type="coiled-coil region" evidence="4">
    <location>
        <begin position="343"/>
        <end position="384"/>
    </location>
</feature>
<evidence type="ECO:0000259" key="7">
    <source>
        <dbReference type="Pfam" id="PF02776"/>
    </source>
</evidence>
<feature type="domain" description="Thiamine pyrophosphate enzyme N-terminal TPP-binding" evidence="7">
    <location>
        <begin position="20"/>
        <end position="123"/>
    </location>
</feature>
<name>A0ABT1W070_9PROT</name>
<dbReference type="Pfam" id="PF02775">
    <property type="entry name" value="TPP_enzyme_C"/>
    <property type="match status" value="1"/>
</dbReference>
<dbReference type="PANTHER" id="PTHR18968:SF133">
    <property type="entry name" value="BENZOYLFORMATE DECARBOXYLASE"/>
    <property type="match status" value="1"/>
</dbReference>
<dbReference type="InterPro" id="IPR012001">
    <property type="entry name" value="Thiamin_PyroP_enz_TPP-bd_dom"/>
</dbReference>
<comment type="caution">
    <text evidence="8">The sequence shown here is derived from an EMBL/GenBank/DDBJ whole genome shotgun (WGS) entry which is preliminary data.</text>
</comment>
<evidence type="ECO:0000313" key="8">
    <source>
        <dbReference type="EMBL" id="MCQ8241020.1"/>
    </source>
</evidence>
<dbReference type="CDD" id="cd02002">
    <property type="entry name" value="TPP_BFDC"/>
    <property type="match status" value="1"/>
</dbReference>
<dbReference type="InterPro" id="IPR029035">
    <property type="entry name" value="DHS-like_NAD/FAD-binding_dom"/>
</dbReference>